<sequence>MGISQEYFHEKLRVYDALKEKYPILLRRKQAPFQQGSAKPPTTKRSKEKFDELEGIKIDWRQRLSSPHNLSGTNRADSVELAASRKDVKP</sequence>
<keyword evidence="3" id="KW-1185">Reference proteome</keyword>
<feature type="compositionally biased region" description="Polar residues" evidence="1">
    <location>
        <begin position="64"/>
        <end position="76"/>
    </location>
</feature>
<evidence type="ECO:0000313" key="2">
    <source>
        <dbReference type="EMBL" id="KAJ1373008.1"/>
    </source>
</evidence>
<protein>
    <submittedName>
        <fullName evidence="2">Uncharacterized protein</fullName>
    </submittedName>
</protein>
<organism evidence="2 3">
    <name type="scientific">Parelaphostrongylus tenuis</name>
    <name type="common">Meningeal worm</name>
    <dbReference type="NCBI Taxonomy" id="148309"/>
    <lineage>
        <taxon>Eukaryota</taxon>
        <taxon>Metazoa</taxon>
        <taxon>Ecdysozoa</taxon>
        <taxon>Nematoda</taxon>
        <taxon>Chromadorea</taxon>
        <taxon>Rhabditida</taxon>
        <taxon>Rhabditina</taxon>
        <taxon>Rhabditomorpha</taxon>
        <taxon>Strongyloidea</taxon>
        <taxon>Metastrongylidae</taxon>
        <taxon>Parelaphostrongylus</taxon>
    </lineage>
</organism>
<name>A0AAD5RBN5_PARTN</name>
<proteinExistence type="predicted"/>
<dbReference type="EMBL" id="JAHQIW010007216">
    <property type="protein sequence ID" value="KAJ1373008.1"/>
    <property type="molecule type" value="Genomic_DNA"/>
</dbReference>
<evidence type="ECO:0000256" key="1">
    <source>
        <dbReference type="SAM" id="MobiDB-lite"/>
    </source>
</evidence>
<gene>
    <name evidence="2" type="ORF">KIN20_035326</name>
</gene>
<reference evidence="2" key="1">
    <citation type="submission" date="2021-06" db="EMBL/GenBank/DDBJ databases">
        <title>Parelaphostrongylus tenuis whole genome reference sequence.</title>
        <authorList>
            <person name="Garwood T.J."/>
            <person name="Larsen P.A."/>
            <person name="Fountain-Jones N.M."/>
            <person name="Garbe J.R."/>
            <person name="Macchietto M.G."/>
            <person name="Kania S.A."/>
            <person name="Gerhold R.W."/>
            <person name="Richards J.E."/>
            <person name="Wolf T.M."/>
        </authorList>
    </citation>
    <scope>NUCLEOTIDE SEQUENCE</scope>
    <source>
        <strain evidence="2">MNPRO001-30</strain>
        <tissue evidence="2">Meninges</tissue>
    </source>
</reference>
<accession>A0AAD5RBN5</accession>
<feature type="region of interest" description="Disordered" evidence="1">
    <location>
        <begin position="64"/>
        <end position="90"/>
    </location>
</feature>
<dbReference type="Proteomes" id="UP001196413">
    <property type="component" value="Unassembled WGS sequence"/>
</dbReference>
<dbReference type="AlphaFoldDB" id="A0AAD5RBN5"/>
<evidence type="ECO:0000313" key="3">
    <source>
        <dbReference type="Proteomes" id="UP001196413"/>
    </source>
</evidence>
<comment type="caution">
    <text evidence="2">The sequence shown here is derived from an EMBL/GenBank/DDBJ whole genome shotgun (WGS) entry which is preliminary data.</text>
</comment>
<feature type="region of interest" description="Disordered" evidence="1">
    <location>
        <begin position="31"/>
        <end position="50"/>
    </location>
</feature>